<gene>
    <name evidence="1" type="ORF">GQ55_5G485000</name>
</gene>
<sequence length="173" mass="17818">MEKGGYPWREQIMKLLEEAGERSDSAGSLLAAALPHLESPSAWCTGDAKHGGVRLITLAEGKLEDASSELARCASNMEAAELLDRRRGPATRHPPASEAALSASLNEVPGARARVEDALRAIDWCRGHLGAAKLLLGHPGVPGADGCVEAERVAAVRGVEAALGALGLGGEGG</sequence>
<dbReference type="AlphaFoldDB" id="A0A2T7DRC9"/>
<proteinExistence type="predicted"/>
<dbReference type="Gramene" id="PUZ58129">
    <property type="protein sequence ID" value="PUZ58129"/>
    <property type="gene ID" value="GQ55_5G485000"/>
</dbReference>
<reference evidence="1 2" key="1">
    <citation type="submission" date="2018-04" db="EMBL/GenBank/DDBJ databases">
        <title>WGS assembly of Panicum hallii var. hallii HAL2.</title>
        <authorList>
            <person name="Lovell J."/>
            <person name="Jenkins J."/>
            <person name="Lowry D."/>
            <person name="Mamidi S."/>
            <person name="Sreedasyam A."/>
            <person name="Weng X."/>
            <person name="Barry K."/>
            <person name="Bonette J."/>
            <person name="Campitelli B."/>
            <person name="Daum C."/>
            <person name="Gordon S."/>
            <person name="Gould B."/>
            <person name="Lipzen A."/>
            <person name="MacQueen A."/>
            <person name="Palacio-Mejia J."/>
            <person name="Plott C."/>
            <person name="Shakirov E."/>
            <person name="Shu S."/>
            <person name="Yoshinaga Y."/>
            <person name="Zane M."/>
            <person name="Rokhsar D."/>
            <person name="Grimwood J."/>
            <person name="Schmutz J."/>
            <person name="Juenger T."/>
        </authorList>
    </citation>
    <scope>NUCLEOTIDE SEQUENCE [LARGE SCALE GENOMIC DNA]</scope>
    <source>
        <strain evidence="2">cv. HAL2</strain>
    </source>
</reference>
<dbReference type="EMBL" id="CM009753">
    <property type="protein sequence ID" value="PUZ58129.1"/>
    <property type="molecule type" value="Genomic_DNA"/>
</dbReference>
<organism evidence="1 2">
    <name type="scientific">Panicum hallii var. hallii</name>
    <dbReference type="NCBI Taxonomy" id="1504633"/>
    <lineage>
        <taxon>Eukaryota</taxon>
        <taxon>Viridiplantae</taxon>
        <taxon>Streptophyta</taxon>
        <taxon>Embryophyta</taxon>
        <taxon>Tracheophyta</taxon>
        <taxon>Spermatophyta</taxon>
        <taxon>Magnoliopsida</taxon>
        <taxon>Liliopsida</taxon>
        <taxon>Poales</taxon>
        <taxon>Poaceae</taxon>
        <taxon>PACMAD clade</taxon>
        <taxon>Panicoideae</taxon>
        <taxon>Panicodae</taxon>
        <taxon>Paniceae</taxon>
        <taxon>Panicinae</taxon>
        <taxon>Panicum</taxon>
        <taxon>Panicum sect. Panicum</taxon>
    </lineage>
</organism>
<name>A0A2T7DRC9_9POAL</name>
<dbReference type="PANTHER" id="PTHR35356">
    <property type="entry name" value="OS01G0156300 PROTEIN-RELATED"/>
    <property type="match status" value="1"/>
</dbReference>
<keyword evidence="2" id="KW-1185">Reference proteome</keyword>
<evidence type="ECO:0000313" key="2">
    <source>
        <dbReference type="Proteomes" id="UP000244336"/>
    </source>
</evidence>
<dbReference type="Pfam" id="PF06533">
    <property type="entry name" value="DUF1110"/>
    <property type="match status" value="1"/>
</dbReference>
<evidence type="ECO:0000313" key="1">
    <source>
        <dbReference type="EMBL" id="PUZ58129.1"/>
    </source>
</evidence>
<dbReference type="OrthoDB" id="713843at2759"/>
<protein>
    <submittedName>
        <fullName evidence="1">Uncharacterized protein</fullName>
    </submittedName>
</protein>
<dbReference type="PANTHER" id="PTHR35356:SF3">
    <property type="entry name" value="OS01G0156300 PROTEIN"/>
    <property type="match status" value="1"/>
</dbReference>
<accession>A0A2T7DRC9</accession>
<dbReference type="InterPro" id="IPR010535">
    <property type="entry name" value="DUF1110"/>
</dbReference>
<dbReference type="Proteomes" id="UP000244336">
    <property type="component" value="Chromosome 5"/>
</dbReference>